<comment type="caution">
    <text evidence="1">The sequence shown here is derived from an EMBL/GenBank/DDBJ whole genome shotgun (WGS) entry which is preliminary data.</text>
</comment>
<sequence>MINIFISWLGNSSFLIKTSIGKRILIDPINKFHSCKIEDFNPNIITLSSNDFKCDCITNLSQDIKLISEKGEFNTDLGIIKGISSFNDNLNGLKRGKNTIFIYNIDGLKICHLGYLGHTLGYDTLELLKNCHILFLPIGSNITLNGKTAFKLAKKINPKIIIPMNYKYNSYSFIFKGPEEFLLLSQNITRIKDDSFFINKDKLEKDFSEYMNTVLISPIKVNNII</sequence>
<dbReference type="InterPro" id="IPR036866">
    <property type="entry name" value="RibonucZ/Hydroxyglut_hydro"/>
</dbReference>
<evidence type="ECO:0000313" key="2">
    <source>
        <dbReference type="Proteomes" id="UP000191448"/>
    </source>
</evidence>
<dbReference type="PANTHER" id="PTHR42967:SF1">
    <property type="entry name" value="MBL FOLD METALLO-HYDROLASE"/>
    <property type="match status" value="1"/>
</dbReference>
<name>A0A1V4SS39_9CLOT</name>
<proteinExistence type="predicted"/>
<dbReference type="RefSeq" id="WP_158082732.1">
    <property type="nucleotide sequence ID" value="NZ_LTAY01000070.1"/>
</dbReference>
<keyword evidence="1" id="KW-0378">Hydrolase</keyword>
<dbReference type="OrthoDB" id="9789133at2"/>
<dbReference type="PANTHER" id="PTHR42967">
    <property type="entry name" value="METAL DEPENDENT HYDROLASE"/>
    <property type="match status" value="1"/>
</dbReference>
<protein>
    <submittedName>
        <fullName evidence="1">Metal-dependent hydrolase</fullName>
    </submittedName>
</protein>
<reference evidence="1 2" key="1">
    <citation type="submission" date="2016-02" db="EMBL/GenBank/DDBJ databases">
        <title>Genome sequence of Clostridium thermobutyricum DSM 4928.</title>
        <authorList>
            <person name="Poehlein A."/>
            <person name="Daniel R."/>
        </authorList>
    </citation>
    <scope>NUCLEOTIDE SEQUENCE [LARGE SCALE GENOMIC DNA]</scope>
    <source>
        <strain evidence="1 2">DSM 4928</strain>
    </source>
</reference>
<organism evidence="1 2">
    <name type="scientific">Clostridium thermobutyricum DSM 4928</name>
    <dbReference type="NCBI Taxonomy" id="1121339"/>
    <lineage>
        <taxon>Bacteria</taxon>
        <taxon>Bacillati</taxon>
        <taxon>Bacillota</taxon>
        <taxon>Clostridia</taxon>
        <taxon>Eubacteriales</taxon>
        <taxon>Clostridiaceae</taxon>
        <taxon>Clostridium</taxon>
    </lineage>
</organism>
<dbReference type="Gene3D" id="3.60.15.10">
    <property type="entry name" value="Ribonuclease Z/Hydroxyacylglutathione hydrolase-like"/>
    <property type="match status" value="1"/>
</dbReference>
<dbReference type="AlphaFoldDB" id="A0A1V4SS39"/>
<accession>A0A1V4SS39</accession>
<dbReference type="Pfam" id="PF13483">
    <property type="entry name" value="Lactamase_B_3"/>
    <property type="match status" value="1"/>
</dbReference>
<gene>
    <name evidence="1" type="ORF">CLTHE_25100</name>
</gene>
<dbReference type="SUPFAM" id="SSF56281">
    <property type="entry name" value="Metallo-hydrolase/oxidoreductase"/>
    <property type="match status" value="1"/>
</dbReference>
<dbReference type="GO" id="GO:0016787">
    <property type="term" value="F:hydrolase activity"/>
    <property type="evidence" value="ECO:0007669"/>
    <property type="project" value="UniProtKB-KW"/>
</dbReference>
<dbReference type="EMBL" id="LTAY01000070">
    <property type="protein sequence ID" value="OPX46690.1"/>
    <property type="molecule type" value="Genomic_DNA"/>
</dbReference>
<evidence type="ECO:0000313" key="1">
    <source>
        <dbReference type="EMBL" id="OPX46690.1"/>
    </source>
</evidence>
<dbReference type="Proteomes" id="UP000191448">
    <property type="component" value="Unassembled WGS sequence"/>
</dbReference>